<dbReference type="SUPFAM" id="SSF54001">
    <property type="entry name" value="Cysteine proteinases"/>
    <property type="match status" value="1"/>
</dbReference>
<dbReference type="Gene3D" id="2.30.30.40">
    <property type="entry name" value="SH3 Domains"/>
    <property type="match status" value="2"/>
</dbReference>
<evidence type="ECO:0000256" key="1">
    <source>
        <dbReference type="ARBA" id="ARBA00007074"/>
    </source>
</evidence>
<keyword evidence="6" id="KW-0732">Signal</keyword>
<feature type="signal peptide" evidence="6">
    <location>
        <begin position="1"/>
        <end position="31"/>
    </location>
</feature>
<feature type="compositionally biased region" description="Low complexity" evidence="5">
    <location>
        <begin position="207"/>
        <end position="222"/>
    </location>
</feature>
<dbReference type="InterPro" id="IPR051202">
    <property type="entry name" value="Peptidase_C40"/>
</dbReference>
<feature type="region of interest" description="Disordered" evidence="5">
    <location>
        <begin position="202"/>
        <end position="231"/>
    </location>
</feature>
<dbReference type="RefSeq" id="WP_377770550.1">
    <property type="nucleotide sequence ID" value="NZ_JBHUHO010000017.1"/>
</dbReference>
<gene>
    <name evidence="9" type="ORF">ACFSJH_06655</name>
</gene>
<evidence type="ECO:0000313" key="10">
    <source>
        <dbReference type="Proteomes" id="UP001597362"/>
    </source>
</evidence>
<dbReference type="PANTHER" id="PTHR47053:SF1">
    <property type="entry name" value="MUREIN DD-ENDOPEPTIDASE MEPH-RELATED"/>
    <property type="match status" value="1"/>
</dbReference>
<keyword evidence="10" id="KW-1185">Reference proteome</keyword>
<organism evidence="9 10">
    <name type="scientific">Paenibacillus yanchengensis</name>
    <dbReference type="NCBI Taxonomy" id="2035833"/>
    <lineage>
        <taxon>Bacteria</taxon>
        <taxon>Bacillati</taxon>
        <taxon>Bacillota</taxon>
        <taxon>Bacilli</taxon>
        <taxon>Bacillales</taxon>
        <taxon>Paenibacillaceae</taxon>
        <taxon>Paenibacillus</taxon>
    </lineage>
</organism>
<name>A0ABW4YJ05_9BACL</name>
<evidence type="ECO:0000259" key="7">
    <source>
        <dbReference type="PROSITE" id="PS51781"/>
    </source>
</evidence>
<dbReference type="PROSITE" id="PS51781">
    <property type="entry name" value="SH3B"/>
    <property type="match status" value="1"/>
</dbReference>
<accession>A0ABW4YJ05</accession>
<dbReference type="SMART" id="SM00287">
    <property type="entry name" value="SH3b"/>
    <property type="match status" value="2"/>
</dbReference>
<evidence type="ECO:0000256" key="2">
    <source>
        <dbReference type="ARBA" id="ARBA00022670"/>
    </source>
</evidence>
<dbReference type="PROSITE" id="PS51935">
    <property type="entry name" value="NLPC_P60"/>
    <property type="match status" value="1"/>
</dbReference>
<evidence type="ECO:0000259" key="8">
    <source>
        <dbReference type="PROSITE" id="PS51935"/>
    </source>
</evidence>
<proteinExistence type="inferred from homology"/>
<keyword evidence="3" id="KW-0378">Hydrolase</keyword>
<evidence type="ECO:0000313" key="9">
    <source>
        <dbReference type="EMBL" id="MFD2115414.1"/>
    </source>
</evidence>
<protein>
    <submittedName>
        <fullName evidence="9">SH3 domain-containing protein</fullName>
    </submittedName>
</protein>
<evidence type="ECO:0000256" key="4">
    <source>
        <dbReference type="ARBA" id="ARBA00022807"/>
    </source>
</evidence>
<dbReference type="InterPro" id="IPR038765">
    <property type="entry name" value="Papain-like_cys_pep_sf"/>
</dbReference>
<feature type="chain" id="PRO_5045419236" evidence="6">
    <location>
        <begin position="32"/>
        <end position="377"/>
    </location>
</feature>
<dbReference type="CDD" id="cd00174">
    <property type="entry name" value="SH3"/>
    <property type="match status" value="1"/>
</dbReference>
<feature type="compositionally biased region" description="Low complexity" evidence="5">
    <location>
        <begin position="103"/>
        <end position="115"/>
    </location>
</feature>
<keyword evidence="2" id="KW-0645">Protease</keyword>
<comment type="caution">
    <text evidence="9">The sequence shown here is derived from an EMBL/GenBank/DDBJ whole genome shotgun (WGS) entry which is preliminary data.</text>
</comment>
<feature type="domain" description="NlpC/P60" evidence="8">
    <location>
        <begin position="232"/>
        <end position="377"/>
    </location>
</feature>
<dbReference type="Pfam" id="PF08239">
    <property type="entry name" value="SH3_3"/>
    <property type="match status" value="2"/>
</dbReference>
<feature type="region of interest" description="Disordered" evidence="5">
    <location>
        <begin position="103"/>
        <end position="134"/>
    </location>
</feature>
<evidence type="ECO:0000256" key="6">
    <source>
        <dbReference type="SAM" id="SignalP"/>
    </source>
</evidence>
<dbReference type="Gene3D" id="3.90.1720.10">
    <property type="entry name" value="endopeptidase domain like (from Nostoc punctiforme)"/>
    <property type="match status" value="1"/>
</dbReference>
<sequence>MKASIKIKVATAVLSTTLVMGSIAWPSAAEATYAAQSIQTATVQYGVNMRTKDSTAGKVIRMLRKGETVTINYQSNSGWYQVTDRNGVSGFVSNDSKYLDIQQTTTPEQPTNPVQPVDPTPTEPTNPNQNNGSQTVLNQSATVIYGVNMRTAPVSGKVIRMLSKGEQVQIVGQAGAGWYQVKDARGTSGYVSASSKYLQIAGEQQPGNNNGNNNNNSNNNNGGNNGGSQTSNATVEKIIAAGMKYLGTPYEFGSSRSSTRTFDCSAFVQRAFLDVTGKKIPGDSRKQGQYVKDKGNAKYSISSLKRGDLMFFMSYKGSSASSYSGLNKSSQRITHVGIYLGNNQILHTYSKESGGVKVDTFTGKHWEHRFLYGGSAL</sequence>
<dbReference type="EMBL" id="JBHUHO010000017">
    <property type="protein sequence ID" value="MFD2115414.1"/>
    <property type="molecule type" value="Genomic_DNA"/>
</dbReference>
<reference evidence="10" key="1">
    <citation type="journal article" date="2019" name="Int. J. Syst. Evol. Microbiol.">
        <title>The Global Catalogue of Microorganisms (GCM) 10K type strain sequencing project: providing services to taxonomists for standard genome sequencing and annotation.</title>
        <authorList>
            <consortium name="The Broad Institute Genomics Platform"/>
            <consortium name="The Broad Institute Genome Sequencing Center for Infectious Disease"/>
            <person name="Wu L."/>
            <person name="Ma J."/>
        </authorList>
    </citation>
    <scope>NUCLEOTIDE SEQUENCE [LARGE SCALE GENOMIC DNA]</scope>
    <source>
        <strain evidence="10">GH52</strain>
    </source>
</reference>
<evidence type="ECO:0000256" key="5">
    <source>
        <dbReference type="SAM" id="MobiDB-lite"/>
    </source>
</evidence>
<dbReference type="Proteomes" id="UP001597362">
    <property type="component" value="Unassembled WGS sequence"/>
</dbReference>
<dbReference type="Pfam" id="PF00877">
    <property type="entry name" value="NLPC_P60"/>
    <property type="match status" value="1"/>
</dbReference>
<evidence type="ECO:0000256" key="3">
    <source>
        <dbReference type="ARBA" id="ARBA00022801"/>
    </source>
</evidence>
<dbReference type="InterPro" id="IPR003646">
    <property type="entry name" value="SH3-like_bac-type"/>
</dbReference>
<keyword evidence="4" id="KW-0788">Thiol protease</keyword>
<dbReference type="InterPro" id="IPR000064">
    <property type="entry name" value="NLP_P60_dom"/>
</dbReference>
<comment type="similarity">
    <text evidence="1">Belongs to the peptidase C40 family.</text>
</comment>
<feature type="domain" description="SH3b" evidence="7">
    <location>
        <begin position="36"/>
        <end position="101"/>
    </location>
</feature>
<dbReference type="PANTHER" id="PTHR47053">
    <property type="entry name" value="MUREIN DD-ENDOPEPTIDASE MEPH-RELATED"/>
    <property type="match status" value="1"/>
</dbReference>